<reference evidence="3" key="1">
    <citation type="journal article" date="2015" name="Nat. Genet.">
        <title>The genome and transcriptome of the zoonotic hookworm Ancylostoma ceylanicum identify infection-specific gene families.</title>
        <authorList>
            <person name="Schwarz E.M."/>
            <person name="Hu Y."/>
            <person name="Antoshechkin I."/>
            <person name="Miller M.M."/>
            <person name="Sternberg P.W."/>
            <person name="Aroian R.V."/>
        </authorList>
    </citation>
    <scope>NUCLEOTIDE SEQUENCE</scope>
    <source>
        <strain evidence="3">HY135</strain>
    </source>
</reference>
<feature type="region of interest" description="Disordered" evidence="1">
    <location>
        <begin position="86"/>
        <end position="149"/>
    </location>
</feature>
<dbReference type="Proteomes" id="UP000024635">
    <property type="component" value="Unassembled WGS sequence"/>
</dbReference>
<dbReference type="AlphaFoldDB" id="A0A016TLQ6"/>
<proteinExistence type="predicted"/>
<evidence type="ECO:0000313" key="3">
    <source>
        <dbReference type="Proteomes" id="UP000024635"/>
    </source>
</evidence>
<dbReference type="OrthoDB" id="5866750at2759"/>
<sequence length="149" mass="16566">MSLNALITDSENLDEKLSAVEFIKTLKKVDTPEQTRKAQKSGESSTSGSSDKMAVKGDDDKKKLIEKKPSASDLLVKMRSRFQHRATEPVFHTLANASETSLEQQSSRSNGSDNALRLPQIETLSRERRTDSAPANIQGLSRNKYLRES</sequence>
<evidence type="ECO:0000256" key="1">
    <source>
        <dbReference type="SAM" id="MobiDB-lite"/>
    </source>
</evidence>
<name>A0A016TLQ6_9BILA</name>
<evidence type="ECO:0000313" key="2">
    <source>
        <dbReference type="EMBL" id="EYC03660.1"/>
    </source>
</evidence>
<dbReference type="EMBL" id="JARK01001428">
    <property type="protein sequence ID" value="EYC03660.1"/>
    <property type="molecule type" value="Genomic_DNA"/>
</dbReference>
<comment type="caution">
    <text evidence="2">The sequence shown here is derived from an EMBL/GenBank/DDBJ whole genome shotgun (WGS) entry which is preliminary data.</text>
</comment>
<feature type="compositionally biased region" description="Polar residues" evidence="1">
    <location>
        <begin position="95"/>
        <end position="113"/>
    </location>
</feature>
<accession>A0A016TLQ6</accession>
<feature type="compositionally biased region" description="Basic and acidic residues" evidence="1">
    <location>
        <begin position="53"/>
        <end position="70"/>
    </location>
</feature>
<protein>
    <submittedName>
        <fullName evidence="2">Uncharacterized protein</fullName>
    </submittedName>
</protein>
<feature type="region of interest" description="Disordered" evidence="1">
    <location>
        <begin position="28"/>
        <end position="74"/>
    </location>
</feature>
<gene>
    <name evidence="2" type="primary">Acey_s0092.g2544</name>
    <name evidence="2" type="synonym">Acey-K08H10.10</name>
    <name evidence="2" type="ORF">Y032_0092g2544</name>
</gene>
<keyword evidence="3" id="KW-1185">Reference proteome</keyword>
<organism evidence="2 3">
    <name type="scientific">Ancylostoma ceylanicum</name>
    <dbReference type="NCBI Taxonomy" id="53326"/>
    <lineage>
        <taxon>Eukaryota</taxon>
        <taxon>Metazoa</taxon>
        <taxon>Ecdysozoa</taxon>
        <taxon>Nematoda</taxon>
        <taxon>Chromadorea</taxon>
        <taxon>Rhabditida</taxon>
        <taxon>Rhabditina</taxon>
        <taxon>Rhabditomorpha</taxon>
        <taxon>Strongyloidea</taxon>
        <taxon>Ancylostomatidae</taxon>
        <taxon>Ancylostomatinae</taxon>
        <taxon>Ancylostoma</taxon>
    </lineage>
</organism>
<feature type="compositionally biased region" description="Low complexity" evidence="1">
    <location>
        <begin position="41"/>
        <end position="50"/>
    </location>
</feature>